<reference evidence="1" key="2">
    <citation type="journal article" date="2015" name="Fish Shellfish Immunol.">
        <title>Early steps in the European eel (Anguilla anguilla)-Vibrio vulnificus interaction in the gills: Role of the RtxA13 toxin.</title>
        <authorList>
            <person name="Callol A."/>
            <person name="Pajuelo D."/>
            <person name="Ebbesson L."/>
            <person name="Teles M."/>
            <person name="MacKenzie S."/>
            <person name="Amaro C."/>
        </authorList>
    </citation>
    <scope>NUCLEOTIDE SEQUENCE</scope>
</reference>
<accession>A0A0E9W6T0</accession>
<proteinExistence type="predicted"/>
<evidence type="ECO:0000313" key="1">
    <source>
        <dbReference type="EMBL" id="JAH86089.1"/>
    </source>
</evidence>
<reference evidence="1" key="1">
    <citation type="submission" date="2014-11" db="EMBL/GenBank/DDBJ databases">
        <authorList>
            <person name="Amaro Gonzalez C."/>
        </authorList>
    </citation>
    <scope>NUCLEOTIDE SEQUENCE</scope>
</reference>
<sequence>MLHRRDGIGQVMSSALFPLDVTLGNLGFIRSENLVSHGLRVL</sequence>
<name>A0A0E9W6T0_ANGAN</name>
<dbReference type="AlphaFoldDB" id="A0A0E9W6T0"/>
<dbReference type="EMBL" id="GBXM01022488">
    <property type="protein sequence ID" value="JAH86089.1"/>
    <property type="molecule type" value="Transcribed_RNA"/>
</dbReference>
<organism evidence="1">
    <name type="scientific">Anguilla anguilla</name>
    <name type="common">European freshwater eel</name>
    <name type="synonym">Muraena anguilla</name>
    <dbReference type="NCBI Taxonomy" id="7936"/>
    <lineage>
        <taxon>Eukaryota</taxon>
        <taxon>Metazoa</taxon>
        <taxon>Chordata</taxon>
        <taxon>Craniata</taxon>
        <taxon>Vertebrata</taxon>
        <taxon>Euteleostomi</taxon>
        <taxon>Actinopterygii</taxon>
        <taxon>Neopterygii</taxon>
        <taxon>Teleostei</taxon>
        <taxon>Anguilliformes</taxon>
        <taxon>Anguillidae</taxon>
        <taxon>Anguilla</taxon>
    </lineage>
</organism>
<protein>
    <submittedName>
        <fullName evidence="1">Uncharacterized protein</fullName>
    </submittedName>
</protein>